<dbReference type="Gene3D" id="3.30.710.10">
    <property type="entry name" value="Potassium Channel Kv1.1, Chain A"/>
    <property type="match status" value="1"/>
</dbReference>
<comment type="caution">
    <text evidence="2">The sequence shown here is derived from an EMBL/GenBank/DDBJ whole genome shotgun (WGS) entry which is preliminary data.</text>
</comment>
<evidence type="ECO:0000313" key="3">
    <source>
        <dbReference type="Proteomes" id="UP001142393"/>
    </source>
</evidence>
<dbReference type="PROSITE" id="PS50097">
    <property type="entry name" value="BTB"/>
    <property type="match status" value="1"/>
</dbReference>
<dbReference type="EMBL" id="JANVFU010000002">
    <property type="protein sequence ID" value="KAJ3748654.1"/>
    <property type="molecule type" value="Genomic_DNA"/>
</dbReference>
<reference evidence="2 3" key="1">
    <citation type="journal article" date="2023" name="Proc. Natl. Acad. Sci. U.S.A.">
        <title>A global phylogenomic analysis of the shiitake genus Lentinula.</title>
        <authorList>
            <person name="Sierra-Patev S."/>
            <person name="Min B."/>
            <person name="Naranjo-Ortiz M."/>
            <person name="Looney B."/>
            <person name="Konkel Z."/>
            <person name="Slot J.C."/>
            <person name="Sakamoto Y."/>
            <person name="Steenwyk J.L."/>
            <person name="Rokas A."/>
            <person name="Carro J."/>
            <person name="Camarero S."/>
            <person name="Ferreira P."/>
            <person name="Molpeceres G."/>
            <person name="Ruiz-Duenas F.J."/>
            <person name="Serrano A."/>
            <person name="Henrissat B."/>
            <person name="Drula E."/>
            <person name="Hughes K.W."/>
            <person name="Mata J.L."/>
            <person name="Ishikawa N.K."/>
            <person name="Vargas-Isla R."/>
            <person name="Ushijima S."/>
            <person name="Smith C.A."/>
            <person name="Donoghue J."/>
            <person name="Ahrendt S."/>
            <person name="Andreopoulos W."/>
            <person name="He G."/>
            <person name="LaButti K."/>
            <person name="Lipzen A."/>
            <person name="Ng V."/>
            <person name="Riley R."/>
            <person name="Sandor L."/>
            <person name="Barry K."/>
            <person name="Martinez A.T."/>
            <person name="Xiao Y."/>
            <person name="Gibbons J.G."/>
            <person name="Terashima K."/>
            <person name="Grigoriev I.V."/>
            <person name="Hibbett D."/>
        </authorList>
    </citation>
    <scope>NUCLEOTIDE SEQUENCE [LARGE SCALE GENOMIC DNA]</scope>
    <source>
        <strain evidence="2 3">TFB7810</strain>
    </source>
</reference>
<sequence>MSPLVPSNPNVFPAEAASVTKHTNISFKDGNIALLAGKRYFLVHQGLLCRHSPVLKSALETLENTSTIFSLEGRPVLEVQDSPEDMSYFLIALYDGIPNLSFTAETYGIISALLRLATKYQVQRLRNDLLQGLAITWPSSLTSWDAREAAMLDSDGIYEPRKCTPHPIFIINLARSVDAPELLPSAFYDLSRSPISHTAAGYIAPGTLDCHRLSDEDLINLLKGREDASRFLSTFLVNHLEGRKPSSNCIYMQVGNQSRRRFCQLAFENVFCDLLRATNSLVCDRSCDPLFAIMDGEMIYERGDGRFLRPCEFCRAEFRAEVEAARDEFWHSLPEWFGNIQVSVWG</sequence>
<dbReference type="SUPFAM" id="SSF54695">
    <property type="entry name" value="POZ domain"/>
    <property type="match status" value="1"/>
</dbReference>
<dbReference type="SMART" id="SM00225">
    <property type="entry name" value="BTB"/>
    <property type="match status" value="1"/>
</dbReference>
<feature type="domain" description="BTB" evidence="1">
    <location>
        <begin position="30"/>
        <end position="102"/>
    </location>
</feature>
<dbReference type="AlphaFoldDB" id="A0A9W8P7Q4"/>
<keyword evidence="3" id="KW-1185">Reference proteome</keyword>
<dbReference type="InterPro" id="IPR011333">
    <property type="entry name" value="SKP1/BTB/POZ_sf"/>
</dbReference>
<evidence type="ECO:0000313" key="2">
    <source>
        <dbReference type="EMBL" id="KAJ3748654.1"/>
    </source>
</evidence>
<dbReference type="InterPro" id="IPR000210">
    <property type="entry name" value="BTB/POZ_dom"/>
</dbReference>
<protein>
    <recommendedName>
        <fullName evidence="1">BTB domain-containing protein</fullName>
    </recommendedName>
</protein>
<gene>
    <name evidence="2" type="ORF">DFH05DRAFT_586279</name>
</gene>
<proteinExistence type="predicted"/>
<accession>A0A9W8P7Q4</accession>
<organism evidence="2 3">
    <name type="scientific">Lentinula detonsa</name>
    <dbReference type="NCBI Taxonomy" id="2804962"/>
    <lineage>
        <taxon>Eukaryota</taxon>
        <taxon>Fungi</taxon>
        <taxon>Dikarya</taxon>
        <taxon>Basidiomycota</taxon>
        <taxon>Agaricomycotina</taxon>
        <taxon>Agaricomycetes</taxon>
        <taxon>Agaricomycetidae</taxon>
        <taxon>Agaricales</taxon>
        <taxon>Marasmiineae</taxon>
        <taxon>Omphalotaceae</taxon>
        <taxon>Lentinula</taxon>
    </lineage>
</organism>
<dbReference type="Proteomes" id="UP001142393">
    <property type="component" value="Unassembled WGS sequence"/>
</dbReference>
<name>A0A9W8P7Q4_9AGAR</name>
<evidence type="ECO:0000259" key="1">
    <source>
        <dbReference type="PROSITE" id="PS50097"/>
    </source>
</evidence>